<evidence type="ECO:0000313" key="4">
    <source>
        <dbReference type="Proteomes" id="UP000215199"/>
    </source>
</evidence>
<feature type="domain" description="HTH IS21-type" evidence="2">
    <location>
        <begin position="175"/>
        <end position="238"/>
    </location>
</feature>
<dbReference type="InterPro" id="IPR047951">
    <property type="entry name" value="Transpos_ISL3"/>
</dbReference>
<dbReference type="PANTHER" id="PTHR33498">
    <property type="entry name" value="TRANSPOSASE FOR INSERTION SEQUENCE ELEMENT IS1557"/>
    <property type="match status" value="1"/>
</dbReference>
<dbReference type="NCBIfam" id="NF033550">
    <property type="entry name" value="transpos_ISL3"/>
    <property type="match status" value="1"/>
</dbReference>
<protein>
    <submittedName>
        <fullName evidence="3">Transposase</fullName>
    </submittedName>
</protein>
<dbReference type="Proteomes" id="UP000215199">
    <property type="component" value="Unassembled WGS sequence"/>
</dbReference>
<dbReference type="PANTHER" id="PTHR33498:SF1">
    <property type="entry name" value="TRANSPOSASE FOR INSERTION SEQUENCE ELEMENT IS1557"/>
    <property type="match status" value="1"/>
</dbReference>
<dbReference type="Pfam" id="PF01610">
    <property type="entry name" value="DDE_Tnp_ISL3"/>
    <property type="match status" value="2"/>
</dbReference>
<evidence type="ECO:0000313" key="3">
    <source>
        <dbReference type="EMBL" id="OXM60029.1"/>
    </source>
</evidence>
<accession>A0A229SMX1</accession>
<dbReference type="AlphaFoldDB" id="A0A229SMX1"/>
<dbReference type="OrthoDB" id="3238779at2"/>
<keyword evidence="4" id="KW-1185">Reference proteome</keyword>
<dbReference type="InterPro" id="IPR002560">
    <property type="entry name" value="Transposase_DDE"/>
</dbReference>
<feature type="region of interest" description="Disordered" evidence="1">
    <location>
        <begin position="138"/>
        <end position="157"/>
    </location>
</feature>
<reference evidence="4" key="1">
    <citation type="submission" date="2017-07" db="EMBL/GenBank/DDBJ databases">
        <title>Comparative genome mining reveals phylogenetic distribution patterns of secondary metabolites in Amycolatopsis.</title>
        <authorList>
            <person name="Adamek M."/>
            <person name="Alanjary M."/>
            <person name="Sales-Ortells H."/>
            <person name="Goodfellow M."/>
            <person name="Bull A.T."/>
            <person name="Kalinowski J."/>
            <person name="Ziemert N."/>
        </authorList>
    </citation>
    <scope>NUCLEOTIDE SEQUENCE [LARGE SCALE GENOMIC DNA]</scope>
    <source>
        <strain evidence="4">H5</strain>
    </source>
</reference>
<evidence type="ECO:0000256" key="1">
    <source>
        <dbReference type="SAM" id="MobiDB-lite"/>
    </source>
</evidence>
<proteinExistence type="predicted"/>
<name>A0A229SMX1_9PSEU</name>
<sequence length="413" mass="45827">MAGRAGARLAAHLGTKVDRTTLLRLVRALPEPQLTKAPTVLGVDDFALRRGHVYGTVLVDISTGKAIDVLDGREAEPLAHWLRDHPGAAVICRDRAGAYAEGAKTGAPDAIQVADRFHLWRNLGDHVEKAVARHRGCFKPEPLDDSTPPADAAEGDPALTVTEPAESRLVTRTRERYAAIQDLRRQGESLSAICRILSLDRKTVRRFASAATVDELLGKAVGRSNLLDPFKPYLHQRWAEGVTDAAQLTKEISAQRYAGSEQTVRRYLHPFREMLTPPPAPPAMPKVRQVTGWLLRRPDDLDADEQRQLADIRSRCPHLDRLTEHVKAFATMMVKREGEHLDSWLSTVESDDQPELHSFAIGIRRDHAAVTAGLTLPYSSGKVEGNVNRIKAIKRQMYGRAKLDLLRKRVILA</sequence>
<dbReference type="EMBL" id="NMUL01000067">
    <property type="protein sequence ID" value="OXM60029.1"/>
    <property type="molecule type" value="Genomic_DNA"/>
</dbReference>
<gene>
    <name evidence="3" type="ORF">CF165_44875</name>
</gene>
<dbReference type="InterPro" id="IPR017894">
    <property type="entry name" value="HTH_IS21_transposase_type"/>
</dbReference>
<organism evidence="3 4">
    <name type="scientific">Amycolatopsis vastitatis</name>
    <dbReference type="NCBI Taxonomy" id="1905142"/>
    <lineage>
        <taxon>Bacteria</taxon>
        <taxon>Bacillati</taxon>
        <taxon>Actinomycetota</taxon>
        <taxon>Actinomycetes</taxon>
        <taxon>Pseudonocardiales</taxon>
        <taxon>Pseudonocardiaceae</taxon>
        <taxon>Amycolatopsis</taxon>
    </lineage>
</organism>
<dbReference type="PROSITE" id="PS50531">
    <property type="entry name" value="HTH_IS21"/>
    <property type="match status" value="1"/>
</dbReference>
<evidence type="ECO:0000259" key="2">
    <source>
        <dbReference type="PROSITE" id="PS50531"/>
    </source>
</evidence>
<comment type="caution">
    <text evidence="3">The sequence shown here is derived from an EMBL/GenBank/DDBJ whole genome shotgun (WGS) entry which is preliminary data.</text>
</comment>